<reference evidence="1" key="1">
    <citation type="journal article" date="2023" name="Mol. Ecol. Resour.">
        <title>Chromosome-level genome assembly of a triploid poplar Populus alba 'Berolinensis'.</title>
        <authorList>
            <person name="Chen S."/>
            <person name="Yu Y."/>
            <person name="Wang X."/>
            <person name="Wang S."/>
            <person name="Zhang T."/>
            <person name="Zhou Y."/>
            <person name="He R."/>
            <person name="Meng N."/>
            <person name="Wang Y."/>
            <person name="Liu W."/>
            <person name="Liu Z."/>
            <person name="Liu J."/>
            <person name="Guo Q."/>
            <person name="Huang H."/>
            <person name="Sederoff R.R."/>
            <person name="Wang G."/>
            <person name="Qu G."/>
            <person name="Chen S."/>
        </authorList>
    </citation>
    <scope>NUCLEOTIDE SEQUENCE</scope>
    <source>
        <strain evidence="1">SC-2020</strain>
    </source>
</reference>
<dbReference type="Proteomes" id="UP001164929">
    <property type="component" value="Chromosome 11"/>
</dbReference>
<keyword evidence="2" id="KW-1185">Reference proteome</keyword>
<organism evidence="1 2">
    <name type="scientific">Populus alba x Populus x berolinensis</name>
    <dbReference type="NCBI Taxonomy" id="444605"/>
    <lineage>
        <taxon>Eukaryota</taxon>
        <taxon>Viridiplantae</taxon>
        <taxon>Streptophyta</taxon>
        <taxon>Embryophyta</taxon>
        <taxon>Tracheophyta</taxon>
        <taxon>Spermatophyta</taxon>
        <taxon>Magnoliopsida</taxon>
        <taxon>eudicotyledons</taxon>
        <taxon>Gunneridae</taxon>
        <taxon>Pentapetalae</taxon>
        <taxon>rosids</taxon>
        <taxon>fabids</taxon>
        <taxon>Malpighiales</taxon>
        <taxon>Salicaceae</taxon>
        <taxon>Saliceae</taxon>
        <taxon>Populus</taxon>
    </lineage>
</organism>
<accession>A0AAD6M6D1</accession>
<evidence type="ECO:0000313" key="2">
    <source>
        <dbReference type="Proteomes" id="UP001164929"/>
    </source>
</evidence>
<dbReference type="EMBL" id="JAQIZT010000011">
    <property type="protein sequence ID" value="KAJ6979260.1"/>
    <property type="molecule type" value="Genomic_DNA"/>
</dbReference>
<name>A0AAD6M6D1_9ROSI</name>
<dbReference type="AlphaFoldDB" id="A0AAD6M6D1"/>
<evidence type="ECO:0000313" key="1">
    <source>
        <dbReference type="EMBL" id="KAJ6979260.1"/>
    </source>
</evidence>
<comment type="caution">
    <text evidence="1">The sequence shown here is derived from an EMBL/GenBank/DDBJ whole genome shotgun (WGS) entry which is preliminary data.</text>
</comment>
<sequence length="93" mass="10857">MWKLSLLIYRSCVRSEMNLGLLPYSYVKFRGIEHAYSSPMRMNQAKLMQLNWHLLQKSRQKNCVIVMDSMKLPPTTTRKLVNGNGKVDTKIIL</sequence>
<protein>
    <submittedName>
        <fullName evidence="1">Uncharacterized protein</fullName>
    </submittedName>
</protein>
<proteinExistence type="predicted"/>
<gene>
    <name evidence="1" type="ORF">NC653_027422</name>
</gene>